<protein>
    <submittedName>
        <fullName evidence="1">Uncharacterized protein</fullName>
    </submittedName>
</protein>
<sequence>MRTPLSAKTYALLLSMPHVSNFTSISFRVSSTGVDPTLSVCRLDRRKEM</sequence>
<accession>C4FEI9</accession>
<dbReference type="AlphaFoldDB" id="C4FEI9"/>
<dbReference type="PATRIC" id="fig|518635.7.peg.674"/>
<gene>
    <name evidence="1" type="ORF">BIFANG_02729</name>
</gene>
<keyword evidence="2" id="KW-1185">Reference proteome</keyword>
<name>C4FEI9_9BIFI</name>
<evidence type="ECO:0000313" key="2">
    <source>
        <dbReference type="Proteomes" id="UP000006408"/>
    </source>
</evidence>
<evidence type="ECO:0000313" key="1">
    <source>
        <dbReference type="EMBL" id="EEP21369.1"/>
    </source>
</evidence>
<reference evidence="1" key="1">
    <citation type="submission" date="2009-04" db="EMBL/GenBank/DDBJ databases">
        <authorList>
            <person name="Weinstock G."/>
            <person name="Sodergren E."/>
            <person name="Clifton S."/>
            <person name="Fulton L."/>
            <person name="Fulton B."/>
            <person name="Courtney L."/>
            <person name="Fronick C."/>
            <person name="Harrison M."/>
            <person name="Strong C."/>
            <person name="Farmer C."/>
            <person name="Delahaunty K."/>
            <person name="Markovic C."/>
            <person name="Hall O."/>
            <person name="Minx P."/>
            <person name="Tomlinson C."/>
            <person name="Mitreva M."/>
            <person name="Nelson J."/>
            <person name="Hou S."/>
            <person name="Wollam A."/>
            <person name="Pepin K.H."/>
            <person name="Johnson M."/>
            <person name="Bhonagiri V."/>
            <person name="Nash W.E."/>
            <person name="Warren W."/>
            <person name="Chinwalla A."/>
            <person name="Mardis E.R."/>
            <person name="Wilson R.K."/>
        </authorList>
    </citation>
    <scope>NUCLEOTIDE SEQUENCE [LARGE SCALE GENOMIC DNA]</scope>
    <source>
        <strain evidence="1">DSM 20098</strain>
    </source>
</reference>
<dbReference type="HOGENOM" id="CLU_3132794_0_0_11"/>
<organism evidence="1 2">
    <name type="scientific">Bifidobacterium angulatum DSM 20098 = JCM 7096</name>
    <dbReference type="NCBI Taxonomy" id="518635"/>
    <lineage>
        <taxon>Bacteria</taxon>
        <taxon>Bacillati</taxon>
        <taxon>Actinomycetota</taxon>
        <taxon>Actinomycetes</taxon>
        <taxon>Bifidobacteriales</taxon>
        <taxon>Bifidobacteriaceae</taxon>
        <taxon>Bifidobacterium</taxon>
    </lineage>
</organism>
<dbReference type="EMBL" id="ABYS02000004">
    <property type="protein sequence ID" value="EEP21369.1"/>
    <property type="molecule type" value="Genomic_DNA"/>
</dbReference>
<dbReference type="Proteomes" id="UP000006408">
    <property type="component" value="Unassembled WGS sequence"/>
</dbReference>
<proteinExistence type="predicted"/>
<comment type="caution">
    <text evidence="1">The sequence shown here is derived from an EMBL/GenBank/DDBJ whole genome shotgun (WGS) entry which is preliminary data.</text>
</comment>